<dbReference type="SUPFAM" id="SSF51206">
    <property type="entry name" value="cAMP-binding domain-like"/>
    <property type="match status" value="1"/>
</dbReference>
<dbReference type="PROSITE" id="PS50042">
    <property type="entry name" value="CNMP_BINDING_3"/>
    <property type="match status" value="1"/>
</dbReference>
<feature type="domain" description="Cyclic nucleotide-binding" evidence="1">
    <location>
        <begin position="17"/>
        <end position="84"/>
    </location>
</feature>
<organism evidence="2">
    <name type="scientific">marine metagenome</name>
    <dbReference type="NCBI Taxonomy" id="408172"/>
    <lineage>
        <taxon>unclassified sequences</taxon>
        <taxon>metagenomes</taxon>
        <taxon>ecological metagenomes</taxon>
    </lineage>
</organism>
<proteinExistence type="predicted"/>
<dbReference type="InterPro" id="IPR014710">
    <property type="entry name" value="RmlC-like_jellyroll"/>
</dbReference>
<dbReference type="EMBL" id="UINC01014757">
    <property type="protein sequence ID" value="SVA62708.1"/>
    <property type="molecule type" value="Genomic_DNA"/>
</dbReference>
<dbReference type="InterPro" id="IPR000595">
    <property type="entry name" value="cNMP-bd_dom"/>
</dbReference>
<gene>
    <name evidence="2" type="ORF">METZ01_LOCUS115562</name>
</gene>
<evidence type="ECO:0000259" key="1">
    <source>
        <dbReference type="PROSITE" id="PS50042"/>
    </source>
</evidence>
<name>A0A381XD97_9ZZZZ</name>
<dbReference type="InterPro" id="IPR018490">
    <property type="entry name" value="cNMP-bd_dom_sf"/>
</dbReference>
<reference evidence="2" key="1">
    <citation type="submission" date="2018-05" db="EMBL/GenBank/DDBJ databases">
        <authorList>
            <person name="Lanie J.A."/>
            <person name="Ng W.-L."/>
            <person name="Kazmierczak K.M."/>
            <person name="Andrzejewski T.M."/>
            <person name="Davidsen T.M."/>
            <person name="Wayne K.J."/>
            <person name="Tettelin H."/>
            <person name="Glass J.I."/>
            <person name="Rusch D."/>
            <person name="Podicherti R."/>
            <person name="Tsui H.-C.T."/>
            <person name="Winkler M.E."/>
        </authorList>
    </citation>
    <scope>NUCLEOTIDE SEQUENCE</scope>
</reference>
<sequence>MPDGYTVSSSDPNLRIYEPDQVLIQEDTDGDGSIFILHEGTLGVFKGPEQVAEITAPPATGAILGEMSEILGVPRTASIKTMEDFDERGDSIECKVYVYTGGLESIVQDTPEIAVRIMESLATRLQDTTNLHKSEADRAGKIEDRMGKFRKQAQSFKKESETNEKKLTQVKSHLEKQKGILGMIPKKELLELVQ</sequence>
<dbReference type="CDD" id="cd00038">
    <property type="entry name" value="CAP_ED"/>
    <property type="match status" value="1"/>
</dbReference>
<dbReference type="Pfam" id="PF00027">
    <property type="entry name" value="cNMP_binding"/>
    <property type="match status" value="1"/>
</dbReference>
<accession>A0A381XD97</accession>
<evidence type="ECO:0000313" key="2">
    <source>
        <dbReference type="EMBL" id="SVA62708.1"/>
    </source>
</evidence>
<dbReference type="AlphaFoldDB" id="A0A381XD97"/>
<protein>
    <recommendedName>
        <fullName evidence="1">Cyclic nucleotide-binding domain-containing protein</fullName>
    </recommendedName>
</protein>
<dbReference type="Gene3D" id="2.60.120.10">
    <property type="entry name" value="Jelly Rolls"/>
    <property type="match status" value="1"/>
</dbReference>